<feature type="chain" id="PRO_5037771568" description="DUF6754 domain-containing protein" evidence="2">
    <location>
        <begin position="20"/>
        <end position="384"/>
    </location>
</feature>
<dbReference type="CDD" id="cd00063">
    <property type="entry name" value="FN3"/>
    <property type="match status" value="1"/>
</dbReference>
<dbReference type="Gene3D" id="2.60.40.10">
    <property type="entry name" value="Immunoglobulins"/>
    <property type="match status" value="1"/>
</dbReference>
<evidence type="ECO:0000259" key="3">
    <source>
        <dbReference type="Pfam" id="PF20539"/>
    </source>
</evidence>
<proteinExistence type="predicted"/>
<name>A0A933IB21_UNCT6</name>
<accession>A0A933IB21</accession>
<evidence type="ECO:0000313" key="5">
    <source>
        <dbReference type="Proteomes" id="UP000736328"/>
    </source>
</evidence>
<keyword evidence="1" id="KW-0472">Membrane</keyword>
<keyword evidence="1" id="KW-0812">Transmembrane</keyword>
<dbReference type="EMBL" id="JACQXR010000133">
    <property type="protein sequence ID" value="MBI4727516.1"/>
    <property type="molecule type" value="Genomic_DNA"/>
</dbReference>
<organism evidence="4 5">
    <name type="scientific">candidate division TA06 bacterium</name>
    <dbReference type="NCBI Taxonomy" id="2250710"/>
    <lineage>
        <taxon>Bacteria</taxon>
        <taxon>Bacteria division TA06</taxon>
    </lineage>
</organism>
<dbReference type="InterPro" id="IPR013783">
    <property type="entry name" value="Ig-like_fold"/>
</dbReference>
<reference evidence="4" key="1">
    <citation type="submission" date="2020-07" db="EMBL/GenBank/DDBJ databases">
        <title>Huge and variable diversity of episymbiotic CPR bacteria and DPANN archaea in groundwater ecosystems.</title>
        <authorList>
            <person name="He C.Y."/>
            <person name="Keren R."/>
            <person name="Whittaker M."/>
            <person name="Farag I.F."/>
            <person name="Doudna J."/>
            <person name="Cate J.H.D."/>
            <person name="Banfield J.F."/>
        </authorList>
    </citation>
    <scope>NUCLEOTIDE SEQUENCE</scope>
    <source>
        <strain evidence="4">NC_groundwater_1520_Pr4_B-0.1um_53_5</strain>
    </source>
</reference>
<feature type="transmembrane region" description="Helical" evidence="1">
    <location>
        <begin position="128"/>
        <end position="146"/>
    </location>
</feature>
<dbReference type="Pfam" id="PF20539">
    <property type="entry name" value="DUF6754"/>
    <property type="match status" value="1"/>
</dbReference>
<evidence type="ECO:0000256" key="1">
    <source>
        <dbReference type="SAM" id="Phobius"/>
    </source>
</evidence>
<evidence type="ECO:0000256" key="2">
    <source>
        <dbReference type="SAM" id="SignalP"/>
    </source>
</evidence>
<keyword evidence="1" id="KW-1133">Transmembrane helix</keyword>
<feature type="domain" description="DUF6754" evidence="3">
    <location>
        <begin position="119"/>
        <end position="370"/>
    </location>
</feature>
<feature type="signal peptide" evidence="2">
    <location>
        <begin position="1"/>
        <end position="19"/>
    </location>
</feature>
<protein>
    <recommendedName>
        <fullName evidence="3">DUF6754 domain-containing protein</fullName>
    </recommendedName>
</protein>
<evidence type="ECO:0000313" key="4">
    <source>
        <dbReference type="EMBL" id="MBI4727516.1"/>
    </source>
</evidence>
<keyword evidence="2" id="KW-0732">Signal</keyword>
<dbReference type="InterPro" id="IPR003961">
    <property type="entry name" value="FN3_dom"/>
</dbReference>
<dbReference type="InterPro" id="IPR046642">
    <property type="entry name" value="DUF6754"/>
</dbReference>
<dbReference type="AlphaFoldDB" id="A0A933IB21"/>
<gene>
    <name evidence="4" type="ORF">HY768_09945</name>
</gene>
<feature type="transmembrane region" description="Helical" evidence="1">
    <location>
        <begin position="354"/>
        <end position="377"/>
    </location>
</feature>
<dbReference type="Proteomes" id="UP000736328">
    <property type="component" value="Unassembled WGS sequence"/>
</dbReference>
<comment type="caution">
    <text evidence="4">The sequence shown here is derived from an EMBL/GenBank/DDBJ whole genome shotgun (WGS) entry which is preliminary data.</text>
</comment>
<sequence>MKKYWMLLLAAGLAFPALAVDPPANLKVCDAPNDDGRSVTITWNKSAAETADPVSFKGYRVLRAESASGPYAEAGFAFPGSVEFADNAVAPGVQYYYKLNAVTFSDSAQTEPAGPVISSAQWFNVARVNILIAFLAFTGLILLYIYKARHGADLFVRRIAGLQAVDEAIGRATEMGRPILYLPSGGLSAVSDIQTLASLVILGRVANKAAEYDTPLLVPCSDPLVMTLAQEIVKSGYMNAGRPDAYRAENIRYLTNEQFAYTAGVDGMMVREKPAANFMIGTFYAESLILAETGYSTGAIQIAGTAMITQLPFFVAACDYTLIGEEIYAASAYLSKEPVLLGTIKAQDWGKAAVIFLILAGVLLQTLALKFPSLGFFSRWLMPR</sequence>